<accession>A0ABN7LAV0</accession>
<evidence type="ECO:0000313" key="2">
    <source>
        <dbReference type="EMBL" id="CAE6739926.1"/>
    </source>
</evidence>
<organism evidence="2 3">
    <name type="scientific">Paraburkholderia haematera</name>
    <dbReference type="NCBI Taxonomy" id="2793077"/>
    <lineage>
        <taxon>Bacteria</taxon>
        <taxon>Pseudomonadati</taxon>
        <taxon>Pseudomonadota</taxon>
        <taxon>Betaproteobacteria</taxon>
        <taxon>Burkholderiales</taxon>
        <taxon>Burkholderiaceae</taxon>
        <taxon>Paraburkholderia</taxon>
    </lineage>
</organism>
<feature type="signal peptide" evidence="1">
    <location>
        <begin position="1"/>
        <end position="21"/>
    </location>
</feature>
<evidence type="ECO:0000256" key="1">
    <source>
        <dbReference type="SAM" id="SignalP"/>
    </source>
</evidence>
<feature type="chain" id="PRO_5045673712" description="DUF4148 domain-containing protein" evidence="1">
    <location>
        <begin position="22"/>
        <end position="79"/>
    </location>
</feature>
<dbReference type="Proteomes" id="UP000672526">
    <property type="component" value="Unassembled WGS sequence"/>
</dbReference>
<evidence type="ECO:0000313" key="3">
    <source>
        <dbReference type="Proteomes" id="UP000672526"/>
    </source>
</evidence>
<dbReference type="RefSeq" id="WP_211611445.1">
    <property type="nucleotide sequence ID" value="NZ_CAJNBK010000005.1"/>
</dbReference>
<keyword evidence="3" id="KW-1185">Reference proteome</keyword>
<name>A0ABN7LAV0_9BURK</name>
<evidence type="ECO:0008006" key="4">
    <source>
        <dbReference type="Google" id="ProtNLM"/>
    </source>
</evidence>
<dbReference type="EMBL" id="CAJNBK010000005">
    <property type="protein sequence ID" value="CAE6739926.1"/>
    <property type="molecule type" value="Genomic_DNA"/>
</dbReference>
<reference evidence="2 3" key="1">
    <citation type="submission" date="2021-02" db="EMBL/GenBank/DDBJ databases">
        <authorList>
            <person name="Vanwijnsberghe S."/>
        </authorList>
    </citation>
    <scope>NUCLEOTIDE SEQUENCE [LARGE SCALE GENOMIC DNA]</scope>
    <source>
        <strain evidence="2 3">LMG 31837</strain>
    </source>
</reference>
<keyword evidence="1" id="KW-0732">Signal</keyword>
<proteinExistence type="predicted"/>
<comment type="caution">
    <text evidence="2">The sequence shown here is derived from an EMBL/GenBank/DDBJ whole genome shotgun (WGS) entry which is preliminary data.</text>
</comment>
<dbReference type="Pfam" id="PF13663">
    <property type="entry name" value="DUF4148"/>
    <property type="match status" value="1"/>
</dbReference>
<sequence>MKTSMIALAFAAFATAGFAHASDAPAAATAGQSGAAQTQQWTANQTGAMQKTRADVRHELVQAQKDGQLAQLGSLYRGS</sequence>
<protein>
    <recommendedName>
        <fullName evidence="4">DUF4148 domain-containing protein</fullName>
    </recommendedName>
</protein>
<dbReference type="InterPro" id="IPR025421">
    <property type="entry name" value="DUF4148"/>
</dbReference>
<gene>
    <name evidence="2" type="ORF">R69888_02462</name>
</gene>